<dbReference type="InterPro" id="IPR036188">
    <property type="entry name" value="FAD/NAD-bd_sf"/>
</dbReference>
<accession>A0ABY8IY37</accession>
<dbReference type="PANTHER" id="PTHR42949">
    <property type="entry name" value="ANAEROBIC GLYCEROL-3-PHOSPHATE DEHYDROGENASE SUBUNIT B"/>
    <property type="match status" value="1"/>
</dbReference>
<reference evidence="3 4" key="1">
    <citation type="submission" date="2023-04" db="EMBL/GenBank/DDBJ databases">
        <title>Genome sequence of Halobacillus naozhouensis KACC 21980.</title>
        <authorList>
            <person name="Kim S."/>
            <person name="Heo J."/>
            <person name="Kwon S.-W."/>
        </authorList>
    </citation>
    <scope>NUCLEOTIDE SEQUENCE [LARGE SCALE GENOMIC DNA]</scope>
    <source>
        <strain evidence="3 4">KCTC 13234</strain>
    </source>
</reference>
<dbReference type="InterPro" id="IPR023753">
    <property type="entry name" value="FAD/NAD-binding_dom"/>
</dbReference>
<sequence length="366" mass="40078">METDVLIIGAGPAGLHAAYEMAANGVQTIIVDESFSPGGQLKQQTQYLNNLPRQFETQRGINLVETLTHRLHSLPVTMLYKHTMIGAYKDGSIGVSNGESTFPIKAKKVIVTTGAAEEASLFPGWTQPGVMTVGAAQILLNRERVLPGKNAVILGYNFFSLEVALQLKECGVNILGIVEKNNSLDSESWERLRSEIPLFLNSSITRAMGRGEVEKVFINHNGVEKEWETDLICIGNGLSPILEPFEILDCSFIYKEKLGGLLPRYDSNLRTENSSVYVAGNAAGITCMGGILLTAEIAAVDVLVCLGVLDGEEAAKKSTYLWKELLRIETQTDSEVFYARVASIQEFHDKNNIPLPTSFHAILEEC</sequence>
<proteinExistence type="predicted"/>
<dbReference type="EMBL" id="CP121671">
    <property type="protein sequence ID" value="WFT74262.1"/>
    <property type="molecule type" value="Genomic_DNA"/>
</dbReference>
<dbReference type="PRINTS" id="PR00469">
    <property type="entry name" value="PNDRDTASEII"/>
</dbReference>
<organism evidence="3 4">
    <name type="scientific">Halobacillus naozhouensis</name>
    <dbReference type="NCBI Taxonomy" id="554880"/>
    <lineage>
        <taxon>Bacteria</taxon>
        <taxon>Bacillati</taxon>
        <taxon>Bacillota</taxon>
        <taxon>Bacilli</taxon>
        <taxon>Bacillales</taxon>
        <taxon>Bacillaceae</taxon>
        <taxon>Halobacillus</taxon>
    </lineage>
</organism>
<keyword evidence="4" id="KW-1185">Reference proteome</keyword>
<evidence type="ECO:0000259" key="2">
    <source>
        <dbReference type="Pfam" id="PF07992"/>
    </source>
</evidence>
<dbReference type="PRINTS" id="PR00368">
    <property type="entry name" value="FADPNR"/>
</dbReference>
<dbReference type="SUPFAM" id="SSF51905">
    <property type="entry name" value="FAD/NAD(P)-binding domain"/>
    <property type="match status" value="1"/>
</dbReference>
<dbReference type="RefSeq" id="WP_283076263.1">
    <property type="nucleotide sequence ID" value="NZ_CP121671.1"/>
</dbReference>
<evidence type="ECO:0000313" key="3">
    <source>
        <dbReference type="EMBL" id="WFT74262.1"/>
    </source>
</evidence>
<dbReference type="InterPro" id="IPR051691">
    <property type="entry name" value="Metab_Enz_Cyan_OpOx_G3PDH"/>
</dbReference>
<dbReference type="Proteomes" id="UP001221597">
    <property type="component" value="Chromosome"/>
</dbReference>
<keyword evidence="1" id="KW-0560">Oxidoreductase</keyword>
<protein>
    <submittedName>
        <fullName evidence="3">FAD-dependent oxidoreductase</fullName>
    </submittedName>
</protein>
<name>A0ABY8IY37_9BACI</name>
<evidence type="ECO:0000256" key="1">
    <source>
        <dbReference type="ARBA" id="ARBA00023002"/>
    </source>
</evidence>
<evidence type="ECO:0000313" key="4">
    <source>
        <dbReference type="Proteomes" id="UP001221597"/>
    </source>
</evidence>
<dbReference type="PANTHER" id="PTHR42949:SF3">
    <property type="entry name" value="ANAEROBIC GLYCEROL-3-PHOSPHATE DEHYDROGENASE SUBUNIT B"/>
    <property type="match status" value="1"/>
</dbReference>
<dbReference type="Pfam" id="PF07992">
    <property type="entry name" value="Pyr_redox_2"/>
    <property type="match status" value="1"/>
</dbReference>
<dbReference type="Gene3D" id="3.50.50.60">
    <property type="entry name" value="FAD/NAD(P)-binding domain"/>
    <property type="match status" value="2"/>
</dbReference>
<gene>
    <name evidence="3" type="ORF">P9989_18170</name>
</gene>
<feature type="domain" description="FAD/NAD(P)-binding" evidence="2">
    <location>
        <begin position="4"/>
        <end position="283"/>
    </location>
</feature>